<keyword evidence="4" id="KW-1185">Reference proteome</keyword>
<dbReference type="PANTHER" id="PTHR11328:SF28">
    <property type="entry name" value="MAJOR FACILITATOR SUPERFAMILY DOMAIN-CONTAINING PROTEIN 12"/>
    <property type="match status" value="1"/>
</dbReference>
<proteinExistence type="inferred from homology"/>
<dbReference type="InterPro" id="IPR039672">
    <property type="entry name" value="MFS_2"/>
</dbReference>
<organism evidence="3 4">
    <name type="scientific">Pelomonas parva</name>
    <dbReference type="NCBI Taxonomy" id="3299032"/>
    <lineage>
        <taxon>Bacteria</taxon>
        <taxon>Pseudomonadati</taxon>
        <taxon>Pseudomonadota</taxon>
        <taxon>Betaproteobacteria</taxon>
        <taxon>Burkholderiales</taxon>
        <taxon>Sphaerotilaceae</taxon>
        <taxon>Roseateles</taxon>
    </lineage>
</organism>
<sequence>MPSPIPTRPPAMSLRTMLAYGVGQTGAQVFRDTPAVLLPVFLTTLLGVPAWLSGFVVLGPKLWVILCDPLMGAWSDRLKSRVGRAPFLLIGALLTALGFMGLFSFTGFSSPVMAAVAIGVLFALASTAFSAFSVPYLAVAAELSDDPHERTRILTWRVVFSVVGVILSVGLAQPLVFHLGGGPEGWRGMALILGGLSLVTMLATPLGLHRQLRSAINSTAAAVATTGLAAGLRAARRNKPYLRLVCTHFIQSCSLACSYTMVAFIFIYAIGKIDLLLPFVLVMSAAALAAQPFWLGLSRRIGKRSAFLLACAGWVGVTLSWLVVRPGTDVLLTLPFFGPLASEHLWVLLRAVVIGITNSGFLLLMLSLLTDAIKRGDDEAGKDGPDDEGLLSGVFSAIEKLAFAVGPLLAGFALSLSGFASSTTGMAQQSPQVVSSIVLLYSVVPAAGMVISLLVFGLRRK</sequence>
<feature type="transmembrane region" description="Helical" evidence="2">
    <location>
        <begin position="401"/>
        <end position="421"/>
    </location>
</feature>
<feature type="transmembrane region" description="Helical" evidence="2">
    <location>
        <begin position="306"/>
        <end position="324"/>
    </location>
</feature>
<dbReference type="RefSeq" id="WP_394475923.1">
    <property type="nucleotide sequence ID" value="NZ_JBIGHV010000001.1"/>
</dbReference>
<dbReference type="PANTHER" id="PTHR11328">
    <property type="entry name" value="MAJOR FACILITATOR SUPERFAMILY DOMAIN-CONTAINING PROTEIN"/>
    <property type="match status" value="1"/>
</dbReference>
<dbReference type="SUPFAM" id="SSF103473">
    <property type="entry name" value="MFS general substrate transporter"/>
    <property type="match status" value="1"/>
</dbReference>
<gene>
    <name evidence="3" type="ORF">ACG00Y_03265</name>
</gene>
<name>A0ABW7EX32_9BURK</name>
<feature type="transmembrane region" description="Helical" evidence="2">
    <location>
        <begin position="433"/>
        <end position="458"/>
    </location>
</feature>
<keyword evidence="2" id="KW-0812">Transmembrane</keyword>
<feature type="transmembrane region" description="Helical" evidence="2">
    <location>
        <begin position="40"/>
        <end position="66"/>
    </location>
</feature>
<feature type="transmembrane region" description="Helical" evidence="2">
    <location>
        <begin position="344"/>
        <end position="366"/>
    </location>
</feature>
<feature type="transmembrane region" description="Helical" evidence="2">
    <location>
        <begin position="275"/>
        <end position="294"/>
    </location>
</feature>
<dbReference type="EMBL" id="JBIGHV010000001">
    <property type="protein sequence ID" value="MFG6428913.1"/>
    <property type="molecule type" value="Genomic_DNA"/>
</dbReference>
<comment type="caution">
    <text evidence="3">The sequence shown here is derived from an EMBL/GenBank/DDBJ whole genome shotgun (WGS) entry which is preliminary data.</text>
</comment>
<keyword evidence="2" id="KW-1133">Transmembrane helix</keyword>
<protein>
    <submittedName>
        <fullName evidence="3">MFS transporter</fullName>
    </submittedName>
</protein>
<feature type="transmembrane region" description="Helical" evidence="2">
    <location>
        <begin position="87"/>
        <end position="106"/>
    </location>
</feature>
<evidence type="ECO:0000313" key="4">
    <source>
        <dbReference type="Proteomes" id="UP001606210"/>
    </source>
</evidence>
<reference evidence="3 4" key="1">
    <citation type="submission" date="2024-08" db="EMBL/GenBank/DDBJ databases">
        <authorList>
            <person name="Lu H."/>
        </authorList>
    </citation>
    <scope>NUCLEOTIDE SEQUENCE [LARGE SCALE GENOMIC DNA]</scope>
    <source>
        <strain evidence="3 4">LYH14W</strain>
    </source>
</reference>
<evidence type="ECO:0000256" key="2">
    <source>
        <dbReference type="SAM" id="Phobius"/>
    </source>
</evidence>
<dbReference type="Proteomes" id="UP001606210">
    <property type="component" value="Unassembled WGS sequence"/>
</dbReference>
<evidence type="ECO:0000313" key="3">
    <source>
        <dbReference type="EMBL" id="MFG6428913.1"/>
    </source>
</evidence>
<comment type="similarity">
    <text evidence="1">Belongs to the sodium:galactoside symporter (TC 2.A.2) family.</text>
</comment>
<dbReference type="Gene3D" id="1.20.1250.20">
    <property type="entry name" value="MFS general substrate transporter like domains"/>
    <property type="match status" value="1"/>
</dbReference>
<evidence type="ECO:0000256" key="1">
    <source>
        <dbReference type="ARBA" id="ARBA00009617"/>
    </source>
</evidence>
<keyword evidence="2" id="KW-0472">Membrane</keyword>
<dbReference type="Pfam" id="PF13347">
    <property type="entry name" value="MFS_2"/>
    <property type="match status" value="1"/>
</dbReference>
<feature type="transmembrane region" description="Helical" evidence="2">
    <location>
        <begin position="158"/>
        <end position="177"/>
    </location>
</feature>
<dbReference type="InterPro" id="IPR036259">
    <property type="entry name" value="MFS_trans_sf"/>
</dbReference>
<accession>A0ABW7EX32</accession>
<feature type="transmembrane region" description="Helical" evidence="2">
    <location>
        <begin position="112"/>
        <end position="137"/>
    </location>
</feature>
<feature type="transmembrane region" description="Helical" evidence="2">
    <location>
        <begin position="241"/>
        <end position="269"/>
    </location>
</feature>
<feature type="transmembrane region" description="Helical" evidence="2">
    <location>
        <begin position="189"/>
        <end position="208"/>
    </location>
</feature>